<dbReference type="InterPro" id="IPR001453">
    <property type="entry name" value="MoaB/Mog_dom"/>
</dbReference>
<dbReference type="Pfam" id="PF03453">
    <property type="entry name" value="MoeA_N"/>
    <property type="match status" value="1"/>
</dbReference>
<dbReference type="Gene3D" id="2.40.340.10">
    <property type="entry name" value="MoeA, C-terminal, domain IV"/>
    <property type="match status" value="1"/>
</dbReference>
<dbReference type="NCBIfam" id="TIGR00177">
    <property type="entry name" value="molyb_syn"/>
    <property type="match status" value="1"/>
</dbReference>
<proteinExistence type="inferred from homology"/>
<keyword evidence="4 6" id="KW-0501">Molybdenum cofactor biosynthesis</keyword>
<dbReference type="Pfam" id="PF03454">
    <property type="entry name" value="MoeA_C"/>
    <property type="match status" value="1"/>
</dbReference>
<dbReference type="Gene3D" id="3.40.980.10">
    <property type="entry name" value="MoaB/Mog-like domain"/>
    <property type="match status" value="1"/>
</dbReference>
<dbReference type="EC" id="2.10.1.1" evidence="6"/>
<dbReference type="Gene3D" id="3.90.105.10">
    <property type="entry name" value="Molybdopterin biosynthesis moea protein, domain 2"/>
    <property type="match status" value="1"/>
</dbReference>
<dbReference type="NCBIfam" id="NF011068">
    <property type="entry name" value="PRK14498.1"/>
    <property type="match status" value="1"/>
</dbReference>
<evidence type="ECO:0000256" key="3">
    <source>
        <dbReference type="ARBA" id="ARBA00010763"/>
    </source>
</evidence>
<dbReference type="PANTHER" id="PTHR10192">
    <property type="entry name" value="MOLYBDOPTERIN BIOSYNTHESIS PROTEIN"/>
    <property type="match status" value="1"/>
</dbReference>
<dbReference type="InterPro" id="IPR024370">
    <property type="entry name" value="PBP_domain"/>
</dbReference>
<keyword evidence="6" id="KW-0808">Transferase</keyword>
<dbReference type="RefSeq" id="WP_290358226.1">
    <property type="nucleotide sequence ID" value="NZ_JAUHHC010000002.1"/>
</dbReference>
<feature type="domain" description="MoaB/Mog" evidence="7">
    <location>
        <begin position="195"/>
        <end position="333"/>
    </location>
</feature>
<evidence type="ECO:0000259" key="7">
    <source>
        <dbReference type="SMART" id="SM00852"/>
    </source>
</evidence>
<evidence type="ECO:0000256" key="4">
    <source>
        <dbReference type="ARBA" id="ARBA00023150"/>
    </source>
</evidence>
<evidence type="ECO:0000256" key="6">
    <source>
        <dbReference type="RuleBase" id="RU365090"/>
    </source>
</evidence>
<dbReference type="InterPro" id="IPR005111">
    <property type="entry name" value="MoeA_C_domain_IV"/>
</dbReference>
<comment type="cofactor">
    <cofactor evidence="6">
        <name>Mg(2+)</name>
        <dbReference type="ChEBI" id="CHEBI:18420"/>
    </cofactor>
</comment>
<dbReference type="InterPro" id="IPR038987">
    <property type="entry name" value="MoeA-like"/>
</dbReference>
<dbReference type="SUPFAM" id="SSF63882">
    <property type="entry name" value="MoeA N-terminal region -like"/>
    <property type="match status" value="1"/>
</dbReference>
<dbReference type="PROSITE" id="PS01079">
    <property type="entry name" value="MOCF_BIOSYNTHESIS_2"/>
    <property type="match status" value="1"/>
</dbReference>
<dbReference type="Gene3D" id="2.170.190.11">
    <property type="entry name" value="Molybdopterin biosynthesis moea protein, domain 3"/>
    <property type="match status" value="1"/>
</dbReference>
<comment type="function">
    <text evidence="1 6">Catalyzes the insertion of molybdate into adenylated molybdopterin with the concomitant release of AMP.</text>
</comment>
<dbReference type="Pfam" id="PF00994">
    <property type="entry name" value="MoCF_biosynth"/>
    <property type="match status" value="1"/>
</dbReference>
<comment type="pathway">
    <text evidence="2 6">Cofactor biosynthesis; molybdopterin biosynthesis.</text>
</comment>
<comment type="catalytic activity">
    <reaction evidence="5">
        <text>adenylyl-molybdopterin + molybdate = Mo-molybdopterin + AMP + H(+)</text>
        <dbReference type="Rhea" id="RHEA:35047"/>
        <dbReference type="ChEBI" id="CHEBI:15378"/>
        <dbReference type="ChEBI" id="CHEBI:36264"/>
        <dbReference type="ChEBI" id="CHEBI:62727"/>
        <dbReference type="ChEBI" id="CHEBI:71302"/>
        <dbReference type="ChEBI" id="CHEBI:456215"/>
        <dbReference type="EC" id="2.10.1.1"/>
    </reaction>
</comment>
<dbReference type="InterPro" id="IPR036135">
    <property type="entry name" value="MoeA_linker/N_sf"/>
</dbReference>
<dbReference type="SUPFAM" id="SSF53218">
    <property type="entry name" value="Molybdenum cofactor biosynthesis proteins"/>
    <property type="match status" value="1"/>
</dbReference>
<accession>A0ABT8DUR6</accession>
<comment type="caution">
    <text evidence="8">The sequence shown here is derived from an EMBL/GenBank/DDBJ whole genome shotgun (WGS) entry which is preliminary data.</text>
</comment>
<dbReference type="InterPro" id="IPR036425">
    <property type="entry name" value="MoaB/Mog-like_dom_sf"/>
</dbReference>
<dbReference type="EMBL" id="JAUHHC010000002">
    <property type="protein sequence ID" value="MDN3919906.1"/>
    <property type="molecule type" value="Genomic_DNA"/>
</dbReference>
<keyword evidence="6" id="KW-0500">Molybdenum</keyword>
<name>A0ABT8DUR6_9BURK</name>
<dbReference type="NCBIfam" id="NF045515">
    <property type="entry name" value="Glp_gephyrin"/>
    <property type="match status" value="1"/>
</dbReference>
<evidence type="ECO:0000256" key="1">
    <source>
        <dbReference type="ARBA" id="ARBA00002901"/>
    </source>
</evidence>
<dbReference type="InterPro" id="IPR036688">
    <property type="entry name" value="MoeA_C_domain_IV_sf"/>
</dbReference>
<dbReference type="PANTHER" id="PTHR10192:SF5">
    <property type="entry name" value="GEPHYRIN"/>
    <property type="match status" value="1"/>
</dbReference>
<evidence type="ECO:0000256" key="2">
    <source>
        <dbReference type="ARBA" id="ARBA00005046"/>
    </source>
</evidence>
<comment type="similarity">
    <text evidence="3 6">Belongs to the MoeA family.</text>
</comment>
<dbReference type="CDD" id="cd00887">
    <property type="entry name" value="MoeA"/>
    <property type="match status" value="1"/>
</dbReference>
<dbReference type="SMART" id="SM00852">
    <property type="entry name" value="MoCF_biosynth"/>
    <property type="match status" value="1"/>
</dbReference>
<dbReference type="SUPFAM" id="SSF53850">
    <property type="entry name" value="Periplasmic binding protein-like II"/>
    <property type="match status" value="1"/>
</dbReference>
<dbReference type="Proteomes" id="UP001228044">
    <property type="component" value="Unassembled WGS sequence"/>
</dbReference>
<evidence type="ECO:0000313" key="9">
    <source>
        <dbReference type="Proteomes" id="UP001228044"/>
    </source>
</evidence>
<keyword evidence="6" id="KW-0479">Metal-binding</keyword>
<organism evidence="8 9">
    <name type="scientific">Roseateles violae</name>
    <dbReference type="NCBI Taxonomy" id="3058042"/>
    <lineage>
        <taxon>Bacteria</taxon>
        <taxon>Pseudomonadati</taxon>
        <taxon>Pseudomonadota</taxon>
        <taxon>Betaproteobacteria</taxon>
        <taxon>Burkholderiales</taxon>
        <taxon>Sphaerotilaceae</taxon>
        <taxon>Roseateles</taxon>
    </lineage>
</organism>
<evidence type="ECO:0000256" key="5">
    <source>
        <dbReference type="ARBA" id="ARBA00047317"/>
    </source>
</evidence>
<dbReference type="Pfam" id="PF12727">
    <property type="entry name" value="PBP_like"/>
    <property type="match status" value="1"/>
</dbReference>
<protein>
    <recommendedName>
        <fullName evidence="6">Molybdopterin molybdenumtransferase</fullName>
        <ecNumber evidence="6">2.10.1.1</ecNumber>
    </recommendedName>
</protein>
<sequence length="643" mass="67833">MKPSSQSQFLDVITRDEATRRFQQHLTLAPLGREIVELGAALHRVLAEDVVAGIDVPGFDRSNVDGFALQAADTVGAQEEQVRTVALSGELLSPGVAPRQTVVAGLATTIATGGMLPRGADAVLMVEHSELLEDGRRLEVRRALTAGENISHAGTDIARGETVLRAGQRLSSREIGVLAALGLAAVPVYRAPRVAIFSTGNEIVAPGQPLRPGAVYDSNAAIIGAAVEELGGEPVHLGVIPDDEEALAAALARGLQHDAVVFSGGTSKGEGDLSYRVVGRLGSPGIVAHGVALKPGKPVCLAVSQGKPVVILPGFPTSAIFTFHEFLAPVLRAFAGQAASRQETVAATLPMRVNSERGRTEYLLVGLVQTEQGLAAYPMGKGSGSVTTFSTADGFITIPQHTEMLDAGAPVQVQLLGQGLEPADLVVIGSHCAGLDWLVGRMMAQGWRVKTLNVGSSGGLMAAKRGECDLAGMHLMDPASGEYNRPLLNEALELLPGYGRMQGLVYRRGDPRFEGRGLDEALAAALQAGEDCVMVNRNAGSGTRVLIDRLLSGARPPGHALQTRSHNAVAVAVAQQRADWGLAIDTVARQYGLGFIPVQEERYDFVVPKARLQRAPLQAFRRLLEAETTREALRQMGFRVGAI</sequence>
<dbReference type="InterPro" id="IPR008284">
    <property type="entry name" value="MoCF_biosynth_CS"/>
</dbReference>
<gene>
    <name evidence="8" type="ORF">QWJ38_06400</name>
</gene>
<keyword evidence="6" id="KW-0460">Magnesium</keyword>
<reference evidence="8 9" key="1">
    <citation type="submission" date="2023-06" db="EMBL/GenBank/DDBJ databases">
        <title>Pelomonas sp. PFR6 16S ribosomal RNA gene Genome sequencing and assembly.</title>
        <authorList>
            <person name="Woo H."/>
        </authorList>
    </citation>
    <scope>NUCLEOTIDE SEQUENCE [LARGE SCALE GENOMIC DNA]</scope>
    <source>
        <strain evidence="8 9">PFR6</strain>
    </source>
</reference>
<evidence type="ECO:0000313" key="8">
    <source>
        <dbReference type="EMBL" id="MDN3919906.1"/>
    </source>
</evidence>
<dbReference type="SUPFAM" id="SSF63867">
    <property type="entry name" value="MoeA C-terminal domain-like"/>
    <property type="match status" value="1"/>
</dbReference>
<keyword evidence="9" id="KW-1185">Reference proteome</keyword>
<dbReference type="InterPro" id="IPR005110">
    <property type="entry name" value="MoeA_linker/N"/>
</dbReference>